<proteinExistence type="predicted"/>
<protein>
    <recommendedName>
        <fullName evidence="1">Clathrin heavy chain linker domain-containing protein 1</fullName>
    </recommendedName>
</protein>
<dbReference type="InterPro" id="IPR012331">
    <property type="entry name" value="Clathrin_H-chain_linker"/>
</dbReference>
<accession>A0A8D0GH82</accession>
<dbReference type="PANTHER" id="PTHR10292">
    <property type="entry name" value="CLATHRIN HEAVY CHAIN RELATED"/>
    <property type="match status" value="1"/>
</dbReference>
<dbReference type="Gene3D" id="1.25.40.30">
    <property type="match status" value="1"/>
</dbReference>
<keyword evidence="3" id="KW-1185">Reference proteome</keyword>
<dbReference type="Pfam" id="PF13838">
    <property type="entry name" value="Clathrin_H_link"/>
    <property type="match status" value="1"/>
</dbReference>
<dbReference type="InterPro" id="IPR016024">
    <property type="entry name" value="ARM-type_fold"/>
</dbReference>
<evidence type="ECO:0000313" key="2">
    <source>
        <dbReference type="Ensembl" id="ENSSPUP00000008665.1"/>
    </source>
</evidence>
<dbReference type="GeneTree" id="ENSGT00950000183166"/>
<dbReference type="SUPFAM" id="SSF48371">
    <property type="entry name" value="ARM repeat"/>
    <property type="match status" value="1"/>
</dbReference>
<sequence>ISHVFEHDPSKSKEAEDLLEYIERFNELFSRGKYEYAAIYAANCPRGILRNIETMKKFKDISRMNGKVLPLLRYFEALISTSTAVKHPFPAVMTQEAIKCALSEKRLDLVMHWVTRQRLTFSEEAGDVIFAYGEVEPHNRPKCLALAQIVYSQCGSHRKAALCLCKQGQVCGAMEYLQQFKHSPLDDYVYLLKHCPTAELIRCLTQEGNGKPASLSIGATVLSLLNTGHKEHSLWLLKEIEKEDVLEQAILNETVCTVEGWKKIADLCAEEKHEKLSQEIISILTSQEGVVEIFPDDDNAKIMEHVFL</sequence>
<name>A0A8D0GH82_SPHPU</name>
<reference evidence="2" key="2">
    <citation type="submission" date="2025-09" db="UniProtKB">
        <authorList>
            <consortium name="Ensembl"/>
        </authorList>
    </citation>
    <scope>IDENTIFICATION</scope>
</reference>
<dbReference type="PANTHER" id="PTHR10292:SF11">
    <property type="entry name" value="CLATHRIN HEAVY CHAIN LINKER DOMAIN-CONTAINING PROTEIN 1"/>
    <property type="match status" value="1"/>
</dbReference>
<dbReference type="Proteomes" id="UP000694392">
    <property type="component" value="Unplaced"/>
</dbReference>
<evidence type="ECO:0000313" key="3">
    <source>
        <dbReference type="Proteomes" id="UP000694392"/>
    </source>
</evidence>
<organism evidence="2 3">
    <name type="scientific">Sphenodon punctatus</name>
    <name type="common">Tuatara</name>
    <name type="synonym">Hatteria punctata</name>
    <dbReference type="NCBI Taxonomy" id="8508"/>
    <lineage>
        <taxon>Eukaryota</taxon>
        <taxon>Metazoa</taxon>
        <taxon>Chordata</taxon>
        <taxon>Craniata</taxon>
        <taxon>Vertebrata</taxon>
        <taxon>Euteleostomi</taxon>
        <taxon>Lepidosauria</taxon>
        <taxon>Sphenodontia</taxon>
        <taxon>Sphenodontidae</taxon>
        <taxon>Sphenodon</taxon>
    </lineage>
</organism>
<dbReference type="Ensembl" id="ENSSPUT00000009243.1">
    <property type="protein sequence ID" value="ENSSPUP00000008665.1"/>
    <property type="gene ID" value="ENSSPUG00000006704.1"/>
</dbReference>
<dbReference type="InterPro" id="IPR017212">
    <property type="entry name" value="CLHC1"/>
</dbReference>
<dbReference type="OMA" id="IGTMNKF"/>
<dbReference type="AlphaFoldDB" id="A0A8D0GH82"/>
<dbReference type="PIRSF" id="PIRSF037469">
    <property type="entry name" value="Clathrin_H-chain-rel"/>
    <property type="match status" value="1"/>
</dbReference>
<evidence type="ECO:0000256" key="1">
    <source>
        <dbReference type="PIRNR" id="PIRNR037469"/>
    </source>
</evidence>
<reference evidence="2" key="1">
    <citation type="submission" date="2025-08" db="UniProtKB">
        <authorList>
            <consortium name="Ensembl"/>
        </authorList>
    </citation>
    <scope>IDENTIFICATION</scope>
</reference>
<gene>
    <name evidence="2" type="primary">CLHC1</name>
</gene>